<evidence type="ECO:0000313" key="3">
    <source>
        <dbReference type="EMBL" id="KFB70641.1"/>
    </source>
</evidence>
<feature type="transmembrane region" description="Helical" evidence="2">
    <location>
        <begin position="41"/>
        <end position="63"/>
    </location>
</feature>
<keyword evidence="2" id="KW-0812">Transmembrane</keyword>
<name>A0A080LR53_9PROT</name>
<evidence type="ECO:0000256" key="2">
    <source>
        <dbReference type="SAM" id="Phobius"/>
    </source>
</evidence>
<keyword evidence="2" id="KW-0472">Membrane</keyword>
<sequence length="92" mass="10275">MHRLWSPTVKQAAAYNVLMHIVVIAWLYVTVLMALTETSVVAGILTLVFYGLAPTTLLLWLFGGGGRRRRAARMSREASPASDRTDHEKPEH</sequence>
<evidence type="ECO:0000256" key="1">
    <source>
        <dbReference type="SAM" id="MobiDB-lite"/>
    </source>
</evidence>
<keyword evidence="2" id="KW-1133">Transmembrane helix</keyword>
<evidence type="ECO:0000313" key="4">
    <source>
        <dbReference type="Proteomes" id="UP000020077"/>
    </source>
</evidence>
<dbReference type="AlphaFoldDB" id="A0A080LR53"/>
<feature type="transmembrane region" description="Helical" evidence="2">
    <location>
        <begin position="12"/>
        <end position="35"/>
    </location>
</feature>
<gene>
    <name evidence="3" type="ORF">AW09_004234</name>
</gene>
<protein>
    <recommendedName>
        <fullName evidence="5">Transmembrane protein</fullName>
    </recommendedName>
</protein>
<organism evidence="3 4">
    <name type="scientific">Candidatus Accumulibacter phosphatis</name>
    <dbReference type="NCBI Taxonomy" id="327160"/>
    <lineage>
        <taxon>Bacteria</taxon>
        <taxon>Pseudomonadati</taxon>
        <taxon>Pseudomonadota</taxon>
        <taxon>Betaproteobacteria</taxon>
        <taxon>Candidatus Accumulibacter</taxon>
    </lineage>
</organism>
<dbReference type="EMBL" id="JDVG02000668">
    <property type="protein sequence ID" value="KFB70641.1"/>
    <property type="molecule type" value="Genomic_DNA"/>
</dbReference>
<feature type="region of interest" description="Disordered" evidence="1">
    <location>
        <begin position="72"/>
        <end position="92"/>
    </location>
</feature>
<evidence type="ECO:0008006" key="5">
    <source>
        <dbReference type="Google" id="ProtNLM"/>
    </source>
</evidence>
<accession>A0A080LR53</accession>
<dbReference type="Proteomes" id="UP000020077">
    <property type="component" value="Unassembled WGS sequence"/>
</dbReference>
<proteinExistence type="predicted"/>
<comment type="caution">
    <text evidence="3">The sequence shown here is derived from an EMBL/GenBank/DDBJ whole genome shotgun (WGS) entry which is preliminary data.</text>
</comment>
<reference evidence="3 4" key="1">
    <citation type="submission" date="2014-02" db="EMBL/GenBank/DDBJ databases">
        <title>Expanding our view of genomic diversity in Candidatus Accumulibacter clades.</title>
        <authorList>
            <person name="Skennerton C.T."/>
            <person name="Barr J.J."/>
            <person name="Slater F.R."/>
            <person name="Bond P.L."/>
            <person name="Tyson G.W."/>
        </authorList>
    </citation>
    <scope>NUCLEOTIDE SEQUENCE [LARGE SCALE GENOMIC DNA]</scope>
    <source>
        <strain evidence="4">BA-91</strain>
    </source>
</reference>
<feature type="compositionally biased region" description="Basic and acidic residues" evidence="1">
    <location>
        <begin position="83"/>
        <end position="92"/>
    </location>
</feature>